<evidence type="ECO:0000256" key="1">
    <source>
        <dbReference type="ARBA" id="ARBA00001947"/>
    </source>
</evidence>
<dbReference type="GO" id="GO:0046872">
    <property type="term" value="F:metal ion binding"/>
    <property type="evidence" value="ECO:0007669"/>
    <property type="project" value="InterPro"/>
</dbReference>
<dbReference type="InterPro" id="IPR011765">
    <property type="entry name" value="Pept_M16_N"/>
</dbReference>
<organism evidence="6 7">
    <name type="scientific">Candidatus Omnitrophus magneticus</name>
    <dbReference type="NCBI Taxonomy" id="1609969"/>
    <lineage>
        <taxon>Bacteria</taxon>
        <taxon>Pseudomonadati</taxon>
        <taxon>Candidatus Omnitrophota</taxon>
        <taxon>Candidatus Omnitrophus</taxon>
    </lineage>
</organism>
<dbReference type="Proteomes" id="UP000033428">
    <property type="component" value="Unassembled WGS sequence"/>
</dbReference>
<dbReference type="EMBL" id="JYNY01000231">
    <property type="protein sequence ID" value="KJJ84991.1"/>
    <property type="molecule type" value="Genomic_DNA"/>
</dbReference>
<dbReference type="InterPro" id="IPR050361">
    <property type="entry name" value="MPP/UQCRC_Complex"/>
</dbReference>
<accession>A0A0F0CTX1</accession>
<comment type="similarity">
    <text evidence="2 3">Belongs to the peptidase M16 family.</text>
</comment>
<evidence type="ECO:0000313" key="6">
    <source>
        <dbReference type="EMBL" id="KJJ84991.1"/>
    </source>
</evidence>
<comment type="caution">
    <text evidence="6">The sequence shown here is derived from an EMBL/GenBank/DDBJ whole genome shotgun (WGS) entry which is preliminary data.</text>
</comment>
<dbReference type="SUPFAM" id="SSF63411">
    <property type="entry name" value="LuxS/MPP-like metallohydrolase"/>
    <property type="match status" value="2"/>
</dbReference>
<evidence type="ECO:0000256" key="2">
    <source>
        <dbReference type="ARBA" id="ARBA00007261"/>
    </source>
</evidence>
<keyword evidence="6" id="KW-0645">Protease</keyword>
<evidence type="ECO:0000313" key="7">
    <source>
        <dbReference type="Proteomes" id="UP000033428"/>
    </source>
</evidence>
<gene>
    <name evidence="6" type="ORF">OMAG_001130</name>
</gene>
<evidence type="ECO:0000259" key="5">
    <source>
        <dbReference type="Pfam" id="PF05193"/>
    </source>
</evidence>
<dbReference type="GO" id="GO:0004222">
    <property type="term" value="F:metalloendopeptidase activity"/>
    <property type="evidence" value="ECO:0007669"/>
    <property type="project" value="InterPro"/>
</dbReference>
<dbReference type="Pfam" id="PF00675">
    <property type="entry name" value="Peptidase_M16"/>
    <property type="match status" value="1"/>
</dbReference>
<dbReference type="GO" id="GO:0006508">
    <property type="term" value="P:proteolysis"/>
    <property type="evidence" value="ECO:0007669"/>
    <property type="project" value="UniProtKB-KW"/>
</dbReference>
<proteinExistence type="inferred from homology"/>
<evidence type="ECO:0000259" key="4">
    <source>
        <dbReference type="Pfam" id="PF00675"/>
    </source>
</evidence>
<dbReference type="InterPro" id="IPR001431">
    <property type="entry name" value="Pept_M16_Zn_BS"/>
</dbReference>
<dbReference type="InterPro" id="IPR007863">
    <property type="entry name" value="Peptidase_M16_C"/>
</dbReference>
<feature type="domain" description="Peptidase M16 C-terminal" evidence="5">
    <location>
        <begin position="166"/>
        <end position="338"/>
    </location>
</feature>
<dbReference type="InterPro" id="IPR011249">
    <property type="entry name" value="Metalloenz_LuxS/M16"/>
</dbReference>
<name>A0A0F0CTX1_9BACT</name>
<dbReference type="PROSITE" id="PS00143">
    <property type="entry name" value="INSULINASE"/>
    <property type="match status" value="1"/>
</dbReference>
<dbReference type="Gene3D" id="3.30.830.10">
    <property type="entry name" value="Metalloenzyme, LuxS/M16 peptidase-like"/>
    <property type="match status" value="2"/>
</dbReference>
<feature type="domain" description="Peptidase M16 N-terminal" evidence="4">
    <location>
        <begin position="20"/>
        <end position="157"/>
    </location>
</feature>
<dbReference type="PANTHER" id="PTHR11851:SF49">
    <property type="entry name" value="MITOCHONDRIAL-PROCESSING PEPTIDASE SUBUNIT ALPHA"/>
    <property type="match status" value="1"/>
</dbReference>
<keyword evidence="6" id="KW-0378">Hydrolase</keyword>
<reference evidence="6 7" key="1">
    <citation type="submission" date="2015-02" db="EMBL/GenBank/DDBJ databases">
        <title>Single-cell genomics of uncultivated deep-branching MTB reveals a conserved set of magnetosome genes.</title>
        <authorList>
            <person name="Kolinko S."/>
            <person name="Richter M."/>
            <person name="Glockner F.O."/>
            <person name="Brachmann A."/>
            <person name="Schuler D."/>
        </authorList>
    </citation>
    <scope>NUCLEOTIDE SEQUENCE [LARGE SCALE GENOMIC DNA]</scope>
    <source>
        <strain evidence="6">SKK-01</strain>
    </source>
</reference>
<sequence>MLEKKVLSNGLKVIVSPMAHMTSVSIGIWIGAGGRYETKKLSGASHFIEHMLFKGTTKYTAKQLKEAIEGVGGMFNGFTADEVTCYMIKVPADYLTLGLDVLTDMVFNSRFDSVDMQKEKYVICEEIKMYKDQPSEYVGELLAELMWPGNPLGMPLTGSISNVKGFKREDLLSYRDLTYQPFNMSVIVVGKVSPKEIFSYTESKFPNNKKHKLNVDTPSLSQKSPRFKVELRKTNQTQIAFGFPVEDNNINERIAIKILSIILGGNMSSRLFEELREKYGLCYDIASEYKRHSDIGEFAIHAGVDNEKASESTSAIVDELKKIKDLGVTADELVRAKEFAKGQFLLSLENTSSRMMWLGYRVMIDKNIPVVDELLKKIDGVSLSMVQNLCNRIFQPKAINAAMIGNLTPSARTKIRKTLDTL</sequence>
<evidence type="ECO:0000256" key="3">
    <source>
        <dbReference type="RuleBase" id="RU004447"/>
    </source>
</evidence>
<dbReference type="AlphaFoldDB" id="A0A0F0CTX1"/>
<keyword evidence="7" id="KW-1185">Reference proteome</keyword>
<dbReference type="PANTHER" id="PTHR11851">
    <property type="entry name" value="METALLOPROTEASE"/>
    <property type="match status" value="1"/>
</dbReference>
<protein>
    <submittedName>
        <fullName evidence="6">Zinc protease</fullName>
    </submittedName>
</protein>
<dbReference type="Pfam" id="PF05193">
    <property type="entry name" value="Peptidase_M16_C"/>
    <property type="match status" value="1"/>
</dbReference>
<comment type="cofactor">
    <cofactor evidence="1">
        <name>Zn(2+)</name>
        <dbReference type="ChEBI" id="CHEBI:29105"/>
    </cofactor>
</comment>